<keyword evidence="8 12" id="KW-0443">Lipid metabolism</keyword>
<feature type="transmembrane region" description="Helical" evidence="12">
    <location>
        <begin position="207"/>
        <end position="227"/>
    </location>
</feature>
<dbReference type="GO" id="GO:0019367">
    <property type="term" value="P:fatty acid elongation, saturated fatty acid"/>
    <property type="evidence" value="ECO:0007669"/>
    <property type="project" value="TreeGrafter"/>
</dbReference>
<keyword evidence="6 12" id="KW-0276">Fatty acid metabolism</keyword>
<dbReference type="InterPro" id="IPR002076">
    <property type="entry name" value="ELO_fam"/>
</dbReference>
<sequence>MSNSTFAERFLGFLERIVNLQAFPFAVAYMIMVLLSPMWRRLVRPFQLNMVMVVYNFFCSLLSLYTVVCFVIAFVSSMDLFDMTNHENLKHPLFVYWLTKWIELFDTVLMILRHKERQISFLHVYHHCSVLLLSDLAYHSYQWPPVGFVLCMNSFVHVFLYLYYGQSALFPGQRPVWKKRLTQLQILQFLVGLAHVTYGYAYRGFCLYGPLYCLSMLLLFSNFYYYAFVRQKSGSNTNNNNKKKTT</sequence>
<keyword evidence="4 12" id="KW-0808">Transferase</keyword>
<keyword evidence="3 12" id="KW-0444">Lipid biosynthesis</keyword>
<evidence type="ECO:0000256" key="2">
    <source>
        <dbReference type="ARBA" id="ARBA00007263"/>
    </source>
</evidence>
<evidence type="ECO:0000256" key="3">
    <source>
        <dbReference type="ARBA" id="ARBA00022516"/>
    </source>
</evidence>
<feature type="transmembrane region" description="Helical" evidence="12">
    <location>
        <begin position="147"/>
        <end position="164"/>
    </location>
</feature>
<comment type="catalytic activity">
    <reaction evidence="11 12">
        <text>a very-long-chain acyl-CoA + malonyl-CoA + H(+) = a very-long-chain 3-oxoacyl-CoA + CO2 + CoA</text>
        <dbReference type="Rhea" id="RHEA:32727"/>
        <dbReference type="ChEBI" id="CHEBI:15378"/>
        <dbReference type="ChEBI" id="CHEBI:16526"/>
        <dbReference type="ChEBI" id="CHEBI:57287"/>
        <dbReference type="ChEBI" id="CHEBI:57384"/>
        <dbReference type="ChEBI" id="CHEBI:90725"/>
        <dbReference type="ChEBI" id="CHEBI:90736"/>
        <dbReference type="EC" id="2.3.1.199"/>
    </reaction>
</comment>
<dbReference type="GO" id="GO:0005789">
    <property type="term" value="C:endoplasmic reticulum membrane"/>
    <property type="evidence" value="ECO:0007669"/>
    <property type="project" value="TreeGrafter"/>
</dbReference>
<evidence type="ECO:0000256" key="10">
    <source>
        <dbReference type="ARBA" id="ARBA00023160"/>
    </source>
</evidence>
<evidence type="ECO:0000313" key="13">
    <source>
        <dbReference type="EMBL" id="CAB3978751.1"/>
    </source>
</evidence>
<dbReference type="GO" id="GO:0034625">
    <property type="term" value="P:fatty acid elongation, monounsaturated fatty acid"/>
    <property type="evidence" value="ECO:0007669"/>
    <property type="project" value="TreeGrafter"/>
</dbReference>
<dbReference type="EC" id="2.3.1.199" evidence="12"/>
<keyword evidence="7 12" id="KW-1133">Transmembrane helix</keyword>
<dbReference type="Proteomes" id="UP001152795">
    <property type="component" value="Unassembled WGS sequence"/>
</dbReference>
<evidence type="ECO:0000256" key="9">
    <source>
        <dbReference type="ARBA" id="ARBA00023136"/>
    </source>
</evidence>
<dbReference type="OrthoDB" id="434092at2759"/>
<dbReference type="GO" id="GO:0042761">
    <property type="term" value="P:very long-chain fatty acid biosynthetic process"/>
    <property type="evidence" value="ECO:0007669"/>
    <property type="project" value="TreeGrafter"/>
</dbReference>
<organism evidence="13 14">
    <name type="scientific">Paramuricea clavata</name>
    <name type="common">Red gorgonian</name>
    <name type="synonym">Violescent sea-whip</name>
    <dbReference type="NCBI Taxonomy" id="317549"/>
    <lineage>
        <taxon>Eukaryota</taxon>
        <taxon>Metazoa</taxon>
        <taxon>Cnidaria</taxon>
        <taxon>Anthozoa</taxon>
        <taxon>Octocorallia</taxon>
        <taxon>Malacalcyonacea</taxon>
        <taxon>Plexauridae</taxon>
        <taxon>Paramuricea</taxon>
    </lineage>
</organism>
<evidence type="ECO:0000256" key="1">
    <source>
        <dbReference type="ARBA" id="ARBA00004141"/>
    </source>
</evidence>
<dbReference type="InterPro" id="IPR030457">
    <property type="entry name" value="ELO_CS"/>
</dbReference>
<dbReference type="PROSITE" id="PS01188">
    <property type="entry name" value="ELO"/>
    <property type="match status" value="1"/>
</dbReference>
<comment type="caution">
    <text evidence="13">The sequence shown here is derived from an EMBL/GenBank/DDBJ whole genome shotgun (WGS) entry which is preliminary data.</text>
</comment>
<dbReference type="AlphaFoldDB" id="A0A6S7FX28"/>
<evidence type="ECO:0000256" key="5">
    <source>
        <dbReference type="ARBA" id="ARBA00022692"/>
    </source>
</evidence>
<evidence type="ECO:0000256" key="11">
    <source>
        <dbReference type="ARBA" id="ARBA00047375"/>
    </source>
</evidence>
<feature type="transmembrane region" description="Helical" evidence="12">
    <location>
        <begin position="20"/>
        <end position="39"/>
    </location>
</feature>
<comment type="similarity">
    <text evidence="2 12">Belongs to the ELO family.</text>
</comment>
<dbReference type="EMBL" id="CACRXK020000139">
    <property type="protein sequence ID" value="CAB3978751.1"/>
    <property type="molecule type" value="Genomic_DNA"/>
</dbReference>
<feature type="transmembrane region" description="Helical" evidence="12">
    <location>
        <begin position="184"/>
        <end position="201"/>
    </location>
</feature>
<keyword evidence="10 12" id="KW-0275">Fatty acid biosynthesis</keyword>
<evidence type="ECO:0000256" key="8">
    <source>
        <dbReference type="ARBA" id="ARBA00023098"/>
    </source>
</evidence>
<dbReference type="GO" id="GO:0034626">
    <property type="term" value="P:fatty acid elongation, polyunsaturated fatty acid"/>
    <property type="evidence" value="ECO:0007669"/>
    <property type="project" value="TreeGrafter"/>
</dbReference>
<gene>
    <name evidence="13" type="ORF">PACLA_8A052718</name>
</gene>
<dbReference type="GO" id="GO:0009922">
    <property type="term" value="F:fatty acid elongase activity"/>
    <property type="evidence" value="ECO:0007669"/>
    <property type="project" value="UniProtKB-EC"/>
</dbReference>
<feature type="transmembrane region" description="Helical" evidence="12">
    <location>
        <begin position="51"/>
        <end position="74"/>
    </location>
</feature>
<accession>A0A6S7FX28</accession>
<reference evidence="13" key="1">
    <citation type="submission" date="2020-04" db="EMBL/GenBank/DDBJ databases">
        <authorList>
            <person name="Alioto T."/>
            <person name="Alioto T."/>
            <person name="Gomez Garrido J."/>
        </authorList>
    </citation>
    <scope>NUCLEOTIDE SEQUENCE</scope>
    <source>
        <strain evidence="13">A484AB</strain>
    </source>
</reference>
<evidence type="ECO:0000256" key="6">
    <source>
        <dbReference type="ARBA" id="ARBA00022832"/>
    </source>
</evidence>
<proteinExistence type="inferred from homology"/>
<dbReference type="Pfam" id="PF01151">
    <property type="entry name" value="ELO"/>
    <property type="match status" value="1"/>
</dbReference>
<keyword evidence="9 12" id="KW-0472">Membrane</keyword>
<protein>
    <recommendedName>
        <fullName evidence="12">Elongation of very long chain fatty acids protein</fullName>
        <ecNumber evidence="12">2.3.1.199</ecNumber>
    </recommendedName>
    <alternativeName>
        <fullName evidence="12">Very-long-chain 3-oxoacyl-CoA synthase</fullName>
    </alternativeName>
</protein>
<comment type="subcellular location">
    <subcellularLocation>
        <location evidence="1">Membrane</location>
        <topology evidence="1">Multi-pass membrane protein</topology>
    </subcellularLocation>
</comment>
<dbReference type="PANTHER" id="PTHR11157">
    <property type="entry name" value="FATTY ACID ACYL TRANSFERASE-RELATED"/>
    <property type="match status" value="1"/>
</dbReference>
<keyword evidence="14" id="KW-1185">Reference proteome</keyword>
<evidence type="ECO:0000313" key="14">
    <source>
        <dbReference type="Proteomes" id="UP001152795"/>
    </source>
</evidence>
<evidence type="ECO:0000256" key="12">
    <source>
        <dbReference type="RuleBase" id="RU361115"/>
    </source>
</evidence>
<evidence type="ECO:0000256" key="7">
    <source>
        <dbReference type="ARBA" id="ARBA00022989"/>
    </source>
</evidence>
<keyword evidence="5 12" id="KW-0812">Transmembrane</keyword>
<name>A0A6S7FX28_PARCT</name>
<dbReference type="GO" id="GO:0030148">
    <property type="term" value="P:sphingolipid biosynthetic process"/>
    <property type="evidence" value="ECO:0007669"/>
    <property type="project" value="TreeGrafter"/>
</dbReference>
<evidence type="ECO:0000256" key="4">
    <source>
        <dbReference type="ARBA" id="ARBA00022679"/>
    </source>
</evidence>
<dbReference type="PANTHER" id="PTHR11157:SF134">
    <property type="entry name" value="ELONGATION OF FATTY ACIDS PROTEIN 1-RELATED"/>
    <property type="match status" value="1"/>
</dbReference>